<dbReference type="AlphaFoldDB" id="A0A8H7W4L7"/>
<reference evidence="2" key="1">
    <citation type="submission" date="2021-02" db="EMBL/GenBank/DDBJ databases">
        <title>Genome sequence Cadophora malorum strain M34.</title>
        <authorList>
            <person name="Stefanovic E."/>
            <person name="Vu D."/>
            <person name="Scully C."/>
            <person name="Dijksterhuis J."/>
            <person name="Roader J."/>
            <person name="Houbraken J."/>
        </authorList>
    </citation>
    <scope>NUCLEOTIDE SEQUENCE</scope>
    <source>
        <strain evidence="2">M34</strain>
    </source>
</reference>
<dbReference type="Gene3D" id="2.40.70.10">
    <property type="entry name" value="Acid Proteases"/>
    <property type="match status" value="1"/>
</dbReference>
<evidence type="ECO:0000313" key="3">
    <source>
        <dbReference type="Proteomes" id="UP000664132"/>
    </source>
</evidence>
<gene>
    <name evidence="2" type="ORF">IFR04_009866</name>
</gene>
<feature type="compositionally biased region" description="Polar residues" evidence="1">
    <location>
        <begin position="420"/>
        <end position="429"/>
    </location>
</feature>
<organism evidence="2 3">
    <name type="scientific">Cadophora malorum</name>
    <dbReference type="NCBI Taxonomy" id="108018"/>
    <lineage>
        <taxon>Eukaryota</taxon>
        <taxon>Fungi</taxon>
        <taxon>Dikarya</taxon>
        <taxon>Ascomycota</taxon>
        <taxon>Pezizomycotina</taxon>
        <taxon>Leotiomycetes</taxon>
        <taxon>Helotiales</taxon>
        <taxon>Ploettnerulaceae</taxon>
        <taxon>Cadophora</taxon>
    </lineage>
</organism>
<evidence type="ECO:0000313" key="2">
    <source>
        <dbReference type="EMBL" id="KAG4417025.1"/>
    </source>
</evidence>
<comment type="caution">
    <text evidence="2">The sequence shown here is derived from an EMBL/GenBank/DDBJ whole genome shotgun (WGS) entry which is preliminary data.</text>
</comment>
<dbReference type="EMBL" id="JAFJYH010000167">
    <property type="protein sequence ID" value="KAG4417025.1"/>
    <property type="molecule type" value="Genomic_DNA"/>
</dbReference>
<evidence type="ECO:0000256" key="1">
    <source>
        <dbReference type="SAM" id="MobiDB-lite"/>
    </source>
</evidence>
<dbReference type="Proteomes" id="UP000664132">
    <property type="component" value="Unassembled WGS sequence"/>
</dbReference>
<sequence length="584" mass="64710">MQGVIRIPSPALEPNVALGAVHIAITAIKMITQLNNVYFGVDESSYQPPKKILSELPILISLLQDIQNNASNSYTEPPPTVSVALQISVERFEDLTNCLVYMGLDPMTGQASPGKRHKLQRVVQLIPWKSTSELQDTTKRFRSALTLLRDIAMDHRTHDLINQQRAFLRYEFDIIRAFLEGKVGLPSPCDFIEDAFAEGLDSDLKSTDGQPPPRYRLGSGTLFSITFSVDVSAGEKPLFYPARAKYDTGCPDCLISESIVRKHHLESSLESFKGARRYTGLGNFEVTSTKQICLIWSVNNETVSRKNTCFVVADSPFELLLGENFMLANGPMLPTLPIRLLHNKNKAQKKLEAQRNAADNRKGAQLTASRRLGRLAQINPFGEARTPGDTPTISRPVQVRNINAALASSFPQQRLIRLSEQASTTSSGPRTFIPPTPTNLSRTTFPEFHENIASTTISQLKPTAPLSIRTQSLARKDPAIGNHISPQSMSELSSQLLPRTDIGIQSSGPKSVDSGYISEDITNTPPLPSIITFTRAEPAPTGNQQERQELASITERDLQRLMRGALWAPDEQVGRMRRRWSLCT</sequence>
<proteinExistence type="predicted"/>
<dbReference type="OrthoDB" id="5426765at2759"/>
<feature type="region of interest" description="Disordered" evidence="1">
    <location>
        <begin position="420"/>
        <end position="443"/>
    </location>
</feature>
<accession>A0A8H7W4L7</accession>
<keyword evidence="3" id="KW-1185">Reference proteome</keyword>
<protein>
    <submittedName>
        <fullName evidence="2">Uncharacterized protein</fullName>
    </submittedName>
</protein>
<dbReference type="InterPro" id="IPR021109">
    <property type="entry name" value="Peptidase_aspartic_dom_sf"/>
</dbReference>
<name>A0A8H7W4L7_9HELO</name>